<dbReference type="SUPFAM" id="SSF102462">
    <property type="entry name" value="Peptidyl-tRNA hydrolase II"/>
    <property type="match status" value="1"/>
</dbReference>
<dbReference type="InterPro" id="IPR002833">
    <property type="entry name" value="PTH2"/>
</dbReference>
<organism evidence="4 5">
    <name type="scientific">Adiantum capillus-veneris</name>
    <name type="common">Maidenhair fern</name>
    <dbReference type="NCBI Taxonomy" id="13818"/>
    <lineage>
        <taxon>Eukaryota</taxon>
        <taxon>Viridiplantae</taxon>
        <taxon>Streptophyta</taxon>
        <taxon>Embryophyta</taxon>
        <taxon>Tracheophyta</taxon>
        <taxon>Polypodiopsida</taxon>
        <taxon>Polypodiidae</taxon>
        <taxon>Polypodiales</taxon>
        <taxon>Pteridineae</taxon>
        <taxon>Pteridaceae</taxon>
        <taxon>Vittarioideae</taxon>
        <taxon>Adiantum</taxon>
    </lineage>
</organism>
<evidence type="ECO:0000256" key="1">
    <source>
        <dbReference type="ARBA" id="ARBA00013260"/>
    </source>
</evidence>
<dbReference type="Proteomes" id="UP000886520">
    <property type="component" value="Chromosome 11"/>
</dbReference>
<comment type="caution">
    <text evidence="4">The sequence shown here is derived from an EMBL/GenBank/DDBJ whole genome shotgun (WGS) entry which is preliminary data.</text>
</comment>
<gene>
    <name evidence="4" type="ORF">GOP47_0011677</name>
</gene>
<keyword evidence="5" id="KW-1185">Reference proteome</keyword>
<dbReference type="AlphaFoldDB" id="A0A9D4UTM5"/>
<dbReference type="PANTHER" id="PTHR46194">
    <property type="entry name" value="PEPTIDYL-TRNA HYDROLASE PTRHD1-RELATED"/>
    <property type="match status" value="1"/>
</dbReference>
<protein>
    <recommendedName>
        <fullName evidence="1">peptidyl-tRNA hydrolase</fullName>
        <ecNumber evidence="1">3.1.1.29</ecNumber>
    </recommendedName>
</protein>
<dbReference type="EMBL" id="JABFUD020000011">
    <property type="protein sequence ID" value="KAI5073664.1"/>
    <property type="molecule type" value="Genomic_DNA"/>
</dbReference>
<dbReference type="PANTHER" id="PTHR46194:SF1">
    <property type="entry name" value="PEPTIDYL-TRNA HYDROLASE PTRHD1-RELATED"/>
    <property type="match status" value="1"/>
</dbReference>
<dbReference type="EC" id="3.1.1.29" evidence="1"/>
<evidence type="ECO:0000256" key="3">
    <source>
        <dbReference type="ARBA" id="ARBA00048707"/>
    </source>
</evidence>
<dbReference type="InterPro" id="IPR023476">
    <property type="entry name" value="Pep_tRNA_hydro_II_dom_sf"/>
</dbReference>
<sequence length="119" mass="12784">MYGIAGGRVVSASAQLEIRCKTAVSWRGSARHQVRAVHMEPAASAEFATTANGEKASDPVAQYVVIRKDLVDTLKWPLGSVLAQACHAAVAAVWLHKDHPDTLQYCGDLDSMTTVSLHL</sequence>
<dbReference type="Pfam" id="PF01981">
    <property type="entry name" value="PTH2"/>
    <property type="match status" value="1"/>
</dbReference>
<evidence type="ECO:0000313" key="4">
    <source>
        <dbReference type="EMBL" id="KAI5073664.1"/>
    </source>
</evidence>
<keyword evidence="2" id="KW-0378">Hydrolase</keyword>
<evidence type="ECO:0000256" key="2">
    <source>
        <dbReference type="ARBA" id="ARBA00022801"/>
    </source>
</evidence>
<dbReference type="Gene3D" id="3.40.1490.10">
    <property type="entry name" value="Bit1"/>
    <property type="match status" value="1"/>
</dbReference>
<accession>A0A9D4UTM5</accession>
<evidence type="ECO:0000313" key="5">
    <source>
        <dbReference type="Proteomes" id="UP000886520"/>
    </source>
</evidence>
<comment type="catalytic activity">
    <reaction evidence="3">
        <text>an N-acyl-L-alpha-aminoacyl-tRNA + H2O = an N-acyl-L-amino acid + a tRNA + H(+)</text>
        <dbReference type="Rhea" id="RHEA:54448"/>
        <dbReference type="Rhea" id="RHEA-COMP:10123"/>
        <dbReference type="Rhea" id="RHEA-COMP:13883"/>
        <dbReference type="ChEBI" id="CHEBI:15377"/>
        <dbReference type="ChEBI" id="CHEBI:15378"/>
        <dbReference type="ChEBI" id="CHEBI:59874"/>
        <dbReference type="ChEBI" id="CHEBI:78442"/>
        <dbReference type="ChEBI" id="CHEBI:138191"/>
        <dbReference type="EC" id="3.1.1.29"/>
    </reaction>
</comment>
<name>A0A9D4UTM5_ADICA</name>
<proteinExistence type="predicted"/>
<dbReference type="OrthoDB" id="3388at2759"/>
<dbReference type="GO" id="GO:0004045">
    <property type="term" value="F:peptidyl-tRNA hydrolase activity"/>
    <property type="evidence" value="ECO:0007669"/>
    <property type="project" value="UniProtKB-EC"/>
</dbReference>
<dbReference type="InterPro" id="IPR042237">
    <property type="entry name" value="PTRHD1"/>
</dbReference>
<reference evidence="4" key="1">
    <citation type="submission" date="2021-01" db="EMBL/GenBank/DDBJ databases">
        <title>Adiantum capillus-veneris genome.</title>
        <authorList>
            <person name="Fang Y."/>
            <person name="Liao Q."/>
        </authorList>
    </citation>
    <scope>NUCLEOTIDE SEQUENCE</scope>
    <source>
        <strain evidence="4">H3</strain>
        <tissue evidence="4">Leaf</tissue>
    </source>
</reference>